<dbReference type="SMART" id="SM00382">
    <property type="entry name" value="AAA"/>
    <property type="match status" value="1"/>
</dbReference>
<gene>
    <name evidence="5" type="ORF">F6V25_01985</name>
</gene>
<protein>
    <submittedName>
        <fullName evidence="5">ATP-binding cassette domain-containing protein</fullName>
    </submittedName>
</protein>
<evidence type="ECO:0000313" key="5">
    <source>
        <dbReference type="EMBL" id="KAB0667495.1"/>
    </source>
</evidence>
<evidence type="ECO:0000256" key="2">
    <source>
        <dbReference type="ARBA" id="ARBA00022741"/>
    </source>
</evidence>
<feature type="domain" description="ABC transporter" evidence="4">
    <location>
        <begin position="2"/>
        <end position="226"/>
    </location>
</feature>
<proteinExistence type="predicted"/>
<evidence type="ECO:0000256" key="1">
    <source>
        <dbReference type="ARBA" id="ARBA00022448"/>
    </source>
</evidence>
<dbReference type="PANTHER" id="PTHR42781:SF4">
    <property type="entry name" value="SPERMIDINE_PUTRESCINE IMPORT ATP-BINDING PROTEIN POTA"/>
    <property type="match status" value="1"/>
</dbReference>
<evidence type="ECO:0000256" key="3">
    <source>
        <dbReference type="ARBA" id="ARBA00022840"/>
    </source>
</evidence>
<dbReference type="Proteomes" id="UP000420562">
    <property type="component" value="Unassembled WGS sequence"/>
</dbReference>
<dbReference type="InterPro" id="IPR003593">
    <property type="entry name" value="AAA+_ATPase"/>
</dbReference>
<dbReference type="EMBL" id="VZQZ01000001">
    <property type="protein sequence ID" value="KAB0667495.1"/>
    <property type="molecule type" value="Genomic_DNA"/>
</dbReference>
<accession>A0A7J4ZWK2</accession>
<dbReference type="PROSITE" id="PS50893">
    <property type="entry name" value="ABC_TRANSPORTER_2"/>
    <property type="match status" value="1"/>
</dbReference>
<keyword evidence="1" id="KW-0813">Transport</keyword>
<dbReference type="SUPFAM" id="SSF52540">
    <property type="entry name" value="P-loop containing nucleoside triphosphate hydrolases"/>
    <property type="match status" value="1"/>
</dbReference>
<organism evidence="5 6">
    <name type="scientific">Oryzomonas japonica</name>
    <dbReference type="NCBI Taxonomy" id="2603858"/>
    <lineage>
        <taxon>Bacteria</taxon>
        <taxon>Pseudomonadati</taxon>
        <taxon>Thermodesulfobacteriota</taxon>
        <taxon>Desulfuromonadia</taxon>
        <taxon>Geobacterales</taxon>
        <taxon>Geobacteraceae</taxon>
        <taxon>Oryzomonas</taxon>
    </lineage>
</organism>
<dbReference type="GO" id="GO:0005524">
    <property type="term" value="F:ATP binding"/>
    <property type="evidence" value="ECO:0007669"/>
    <property type="project" value="UniProtKB-KW"/>
</dbReference>
<dbReference type="Pfam" id="PF00005">
    <property type="entry name" value="ABC_tran"/>
    <property type="match status" value="1"/>
</dbReference>
<keyword evidence="3 5" id="KW-0067">ATP-binding</keyword>
<dbReference type="AlphaFoldDB" id="A0A7J4ZWK2"/>
<dbReference type="InterPro" id="IPR003439">
    <property type="entry name" value="ABC_transporter-like_ATP-bd"/>
</dbReference>
<dbReference type="Gene3D" id="3.40.50.300">
    <property type="entry name" value="P-loop containing nucleotide triphosphate hydrolases"/>
    <property type="match status" value="1"/>
</dbReference>
<keyword evidence="6" id="KW-1185">Reference proteome</keyword>
<dbReference type="PROSITE" id="PS00211">
    <property type="entry name" value="ABC_TRANSPORTER_1"/>
    <property type="match status" value="1"/>
</dbReference>
<evidence type="ECO:0000259" key="4">
    <source>
        <dbReference type="PROSITE" id="PS50893"/>
    </source>
</evidence>
<comment type="caution">
    <text evidence="5">The sequence shown here is derived from an EMBL/GenBank/DDBJ whole genome shotgun (WGS) entry which is preliminary data.</text>
</comment>
<sequence length="233" mass="24754">MVFDGQRVLDVHRLAIGGSRLHILTGANGAGKSTLLNVLAFLAPPTSGRVIFDGTPVPWGSPSLFRLRRNVTLMQQFPYLFAGSVFENVAYGLGVRGIGAAEQRQRVDAALAQTNLGGFARRNALQLSGGEIRRVAMARALALKPRVLLLDEPLANVDHETARLLESLIISLPRQGVCTIMTTHEPNHADRLGGRTIHLVAGGIGQADLVAERPVPAGIGVPVHQIAASAATF</sequence>
<name>A0A7J4ZWK2_9BACT</name>
<dbReference type="InterPro" id="IPR027417">
    <property type="entry name" value="P-loop_NTPase"/>
</dbReference>
<keyword evidence="2" id="KW-0547">Nucleotide-binding</keyword>
<dbReference type="GO" id="GO:0016887">
    <property type="term" value="F:ATP hydrolysis activity"/>
    <property type="evidence" value="ECO:0007669"/>
    <property type="project" value="InterPro"/>
</dbReference>
<dbReference type="PANTHER" id="PTHR42781">
    <property type="entry name" value="SPERMIDINE/PUTRESCINE IMPORT ATP-BINDING PROTEIN POTA"/>
    <property type="match status" value="1"/>
</dbReference>
<dbReference type="InterPro" id="IPR050093">
    <property type="entry name" value="ABC_SmlMolc_Importer"/>
</dbReference>
<reference evidence="5 6" key="1">
    <citation type="submission" date="2019-09" db="EMBL/GenBank/DDBJ databases">
        <title>Geobacter sp. Red96, a novel strain isolated from paddy soil.</title>
        <authorList>
            <person name="Xu Z."/>
            <person name="Masuda Y."/>
            <person name="Itoh H."/>
            <person name="Senoo K."/>
        </authorList>
    </citation>
    <scope>NUCLEOTIDE SEQUENCE [LARGE SCALE GENOMIC DNA]</scope>
    <source>
        <strain evidence="5 6">Red96</strain>
    </source>
</reference>
<evidence type="ECO:0000313" key="6">
    <source>
        <dbReference type="Proteomes" id="UP000420562"/>
    </source>
</evidence>
<dbReference type="InterPro" id="IPR017871">
    <property type="entry name" value="ABC_transporter-like_CS"/>
</dbReference>